<proteinExistence type="predicted"/>
<gene>
    <name evidence="1" type="ORF">ERS013165_00299</name>
    <name evidence="2" type="ORF">ERS013200_03007</name>
</gene>
<evidence type="ECO:0000313" key="2">
    <source>
        <dbReference type="EMBL" id="CSD04981.1"/>
    </source>
</evidence>
<dbReference type="AlphaFoldDB" id="A0A656AB11"/>
<dbReference type="Proteomes" id="UP000041770">
    <property type="component" value="Unassembled WGS sequence"/>
</dbReference>
<dbReference type="AntiFam" id="ANF00158">
    <property type="entry name" value="Shadow ORF (opposite ftsK2)"/>
</dbReference>
<organism evidence="2 3">
    <name type="scientific">Vibrio cholerae</name>
    <dbReference type="NCBI Taxonomy" id="666"/>
    <lineage>
        <taxon>Bacteria</taxon>
        <taxon>Pseudomonadati</taxon>
        <taxon>Pseudomonadota</taxon>
        <taxon>Gammaproteobacteria</taxon>
        <taxon>Vibrionales</taxon>
        <taxon>Vibrionaceae</taxon>
        <taxon>Vibrio</taxon>
    </lineage>
</organism>
<protein>
    <submittedName>
        <fullName evidence="2">Uncharacterized protein</fullName>
    </submittedName>
</protein>
<reference evidence="3 4" key="1">
    <citation type="submission" date="2015-07" db="EMBL/GenBank/DDBJ databases">
        <authorList>
            <consortium name="Pathogen Informatics"/>
        </authorList>
    </citation>
    <scope>NUCLEOTIDE SEQUENCE [LARGE SCALE GENOMIC DNA]</scope>
    <source>
        <strain evidence="2 3">A316</strain>
        <strain evidence="1 4">A51</strain>
    </source>
</reference>
<dbReference type="EMBL" id="CWOW01000001">
    <property type="protein sequence ID" value="CRZ83086.1"/>
    <property type="molecule type" value="Genomic_DNA"/>
</dbReference>
<dbReference type="Proteomes" id="UP000044806">
    <property type="component" value="Unassembled WGS sequence"/>
</dbReference>
<sequence length="63" mass="7444">MSGFSSHTQFIVKAFDITYTKYRHQLITTLHFSDTPAQRVRGIFHVGHHFRQQMRNAFIHGKL</sequence>
<evidence type="ECO:0000313" key="1">
    <source>
        <dbReference type="EMBL" id="CRZ83086.1"/>
    </source>
</evidence>
<accession>A0A656AB11</accession>
<dbReference type="EMBL" id="CWQY01000024">
    <property type="protein sequence ID" value="CSD04981.1"/>
    <property type="molecule type" value="Genomic_DNA"/>
</dbReference>
<evidence type="ECO:0000313" key="4">
    <source>
        <dbReference type="Proteomes" id="UP000044806"/>
    </source>
</evidence>
<name>A0A656AB11_VIBCL</name>
<evidence type="ECO:0000313" key="3">
    <source>
        <dbReference type="Proteomes" id="UP000041770"/>
    </source>
</evidence>